<dbReference type="GO" id="GO:0046872">
    <property type="term" value="F:metal ion binding"/>
    <property type="evidence" value="ECO:0007669"/>
    <property type="project" value="UniProtKB-KW"/>
</dbReference>
<dbReference type="STRING" id="33995.KOEU_19630"/>
<evidence type="ECO:0000259" key="9">
    <source>
        <dbReference type="Pfam" id="PF10150"/>
    </source>
</evidence>
<reference evidence="10" key="1">
    <citation type="submission" date="2015-08" db="EMBL/GenBank/DDBJ databases">
        <title>Draft genome sequence of Komagataeibacter europaeus CECT 8546 a cellulose producer strain from vinegar produced by the traditional method.</title>
        <authorList>
            <person name="Poehlein A."/>
            <person name="Valera M.J."/>
            <person name="Haack F.S."/>
            <person name="Mas A."/>
            <person name="Daniel R."/>
            <person name="Streit W.R."/>
            <person name="Mateo E."/>
        </authorList>
    </citation>
    <scope>NUCLEOTIDE SEQUENCE [LARGE SCALE GENOMIC DNA]</scope>
    <source>
        <strain evidence="10">CECT 8546</strain>
    </source>
</reference>
<dbReference type="EMBL" id="LHUQ01000009">
    <property type="protein sequence ID" value="KON64561.1"/>
    <property type="molecule type" value="Genomic_DNA"/>
</dbReference>
<dbReference type="RefSeq" id="WP_053323363.1">
    <property type="nucleotide sequence ID" value="NZ_LHUQ01000009.1"/>
</dbReference>
<dbReference type="GO" id="GO:0005737">
    <property type="term" value="C:cytoplasm"/>
    <property type="evidence" value="ECO:0007669"/>
    <property type="project" value="TreeGrafter"/>
</dbReference>
<evidence type="ECO:0000256" key="8">
    <source>
        <dbReference type="SAM" id="MobiDB-lite"/>
    </source>
</evidence>
<gene>
    <name evidence="10" type="primary">rne1</name>
    <name evidence="10" type="ORF">KOEU_19630</name>
</gene>
<dbReference type="PANTHER" id="PTHR30001:SF1">
    <property type="entry name" value="RIBONUCLEASE E_G-LIKE PROTEIN, CHLOROPLASTIC"/>
    <property type="match status" value="1"/>
</dbReference>
<dbReference type="Pfam" id="PF10150">
    <property type="entry name" value="RNase_E_G"/>
    <property type="match status" value="1"/>
</dbReference>
<feature type="domain" description="RNA-binding protein AU-1/Ribonuclease E/G" evidence="9">
    <location>
        <begin position="171"/>
        <end position="292"/>
    </location>
</feature>
<keyword evidence="11" id="KW-1185">Reference proteome</keyword>
<keyword evidence="4" id="KW-0255">Endonuclease</keyword>
<dbReference type="Proteomes" id="UP000037566">
    <property type="component" value="Unassembled WGS sequence"/>
</dbReference>
<sequence>MLAPVSMRICASSSPGEVRIAVMDNGVMQDFAVWRPDMADGVGDIYRARVSAHVPALGGTFITLPGLEQTGFLPDSEGLGPLTQGQTVLVTVTRSAQGGKGVRLGARNLPSDLPGGSDPSLLRRGPTPLERLARYYPLAPIVIDDAAIAVLLPAAFHSRLTRVNCAFDSDLRAQADALEDPVVSLPGGMSASITPTPALVAIDMDGGATSMDRRPKQTAQFAANRDALPDLLRQLRLRNLSGAIIVDVAGLAIRKRRALSETVEALLKNDPLRPRFLGFTALGLAEIVRPRVHPPLHELFQSREGRLLRALRGQMQAYRGMPPDGRPVMLGCGYGIMALLQDHPGWMEDFMRLTGRVLQPVMDQGLPANGWRFDHG</sequence>
<evidence type="ECO:0000256" key="5">
    <source>
        <dbReference type="ARBA" id="ARBA00022801"/>
    </source>
</evidence>
<dbReference type="PATRIC" id="fig|33995.3.peg.2175"/>
<accession>A0A0M0EI22</accession>
<keyword evidence="5 10" id="KW-0378">Hydrolase</keyword>
<dbReference type="EC" id="3.1.26.12" evidence="10"/>
<evidence type="ECO:0000256" key="7">
    <source>
        <dbReference type="ARBA" id="ARBA00022884"/>
    </source>
</evidence>
<dbReference type="GO" id="GO:0008995">
    <property type="term" value="F:ribonuclease E activity"/>
    <property type="evidence" value="ECO:0007669"/>
    <property type="project" value="UniProtKB-EC"/>
</dbReference>
<evidence type="ECO:0000256" key="6">
    <source>
        <dbReference type="ARBA" id="ARBA00022842"/>
    </source>
</evidence>
<keyword evidence="7" id="KW-0694">RNA-binding</keyword>
<evidence type="ECO:0000256" key="4">
    <source>
        <dbReference type="ARBA" id="ARBA00022759"/>
    </source>
</evidence>
<evidence type="ECO:0000256" key="1">
    <source>
        <dbReference type="ARBA" id="ARBA00001946"/>
    </source>
</evidence>
<keyword evidence="6" id="KW-0460">Magnesium</keyword>
<dbReference type="OrthoDB" id="7256894at2"/>
<dbReference type="GO" id="GO:0003723">
    <property type="term" value="F:RNA binding"/>
    <property type="evidence" value="ECO:0007669"/>
    <property type="project" value="UniProtKB-KW"/>
</dbReference>
<dbReference type="PANTHER" id="PTHR30001">
    <property type="entry name" value="RIBONUCLEASE"/>
    <property type="match status" value="1"/>
</dbReference>
<evidence type="ECO:0000313" key="10">
    <source>
        <dbReference type="EMBL" id="KON64561.1"/>
    </source>
</evidence>
<keyword evidence="2" id="KW-0540">Nuclease</keyword>
<comment type="cofactor">
    <cofactor evidence="1">
        <name>Mg(2+)</name>
        <dbReference type="ChEBI" id="CHEBI:18420"/>
    </cofactor>
</comment>
<dbReference type="AlphaFoldDB" id="A0A0M0EI22"/>
<evidence type="ECO:0000256" key="3">
    <source>
        <dbReference type="ARBA" id="ARBA00022723"/>
    </source>
</evidence>
<keyword evidence="3" id="KW-0479">Metal-binding</keyword>
<evidence type="ECO:0000313" key="11">
    <source>
        <dbReference type="Proteomes" id="UP000037566"/>
    </source>
</evidence>
<feature type="region of interest" description="Disordered" evidence="8">
    <location>
        <begin position="101"/>
        <end position="124"/>
    </location>
</feature>
<organism evidence="10 11">
    <name type="scientific">Komagataeibacter europaeus</name>
    <name type="common">Gluconacetobacter europaeus</name>
    <dbReference type="NCBI Taxonomy" id="33995"/>
    <lineage>
        <taxon>Bacteria</taxon>
        <taxon>Pseudomonadati</taxon>
        <taxon>Pseudomonadota</taxon>
        <taxon>Alphaproteobacteria</taxon>
        <taxon>Acetobacterales</taxon>
        <taxon>Acetobacteraceae</taxon>
        <taxon>Komagataeibacter</taxon>
    </lineage>
</organism>
<dbReference type="InterPro" id="IPR019307">
    <property type="entry name" value="RNA-bd_AU-1/RNase_E/G"/>
</dbReference>
<comment type="caution">
    <text evidence="10">The sequence shown here is derived from an EMBL/GenBank/DDBJ whole genome shotgun (WGS) entry which is preliminary data.</text>
</comment>
<evidence type="ECO:0000256" key="2">
    <source>
        <dbReference type="ARBA" id="ARBA00022722"/>
    </source>
</evidence>
<dbReference type="GO" id="GO:0006364">
    <property type="term" value="P:rRNA processing"/>
    <property type="evidence" value="ECO:0007669"/>
    <property type="project" value="TreeGrafter"/>
</dbReference>
<proteinExistence type="predicted"/>
<protein>
    <submittedName>
        <fullName evidence="10">Ribonuclease E</fullName>
        <ecNumber evidence="10">3.1.26.12</ecNumber>
    </submittedName>
</protein>
<name>A0A0M0EI22_KOMEU</name>
<dbReference type="InterPro" id="IPR004659">
    <property type="entry name" value="RNase_E/G"/>
</dbReference>